<dbReference type="PANTHER" id="PTHR11920">
    <property type="entry name" value="GUANYLYL CYCLASE"/>
    <property type="match status" value="1"/>
</dbReference>
<feature type="domain" description="Guanylate cyclase" evidence="22">
    <location>
        <begin position="1105"/>
        <end position="1232"/>
    </location>
</feature>
<evidence type="ECO:0000256" key="7">
    <source>
        <dbReference type="ARBA" id="ARBA00022741"/>
    </source>
</evidence>
<comment type="caution">
    <text evidence="24">The sequence shown here is derived from an EMBL/GenBank/DDBJ whole genome shotgun (WGS) entry which is preliminary data.</text>
</comment>
<name>A0A1E5QPD4_9CYAN</name>
<dbReference type="Pfam" id="PF01590">
    <property type="entry name" value="GAF"/>
    <property type="match status" value="2"/>
</dbReference>
<dbReference type="Pfam" id="PF00211">
    <property type="entry name" value="Guanylate_cyc"/>
    <property type="match status" value="1"/>
</dbReference>
<evidence type="ECO:0000256" key="10">
    <source>
        <dbReference type="ARBA" id="ARBA00022989"/>
    </source>
</evidence>
<dbReference type="PROSITE" id="PS00452">
    <property type="entry name" value="GUANYLATE_CYCLASE_1"/>
    <property type="match status" value="1"/>
</dbReference>
<keyword evidence="9" id="KW-0460">Magnesium</keyword>
<evidence type="ECO:0000256" key="6">
    <source>
        <dbReference type="ARBA" id="ARBA00022723"/>
    </source>
</evidence>
<dbReference type="OrthoDB" id="436222at2"/>
<evidence type="ECO:0000256" key="18">
    <source>
        <dbReference type="SAM" id="Coils"/>
    </source>
</evidence>
<dbReference type="STRING" id="1781255.BH720_03800"/>
<keyword evidence="6" id="KW-0479">Metal-binding</keyword>
<dbReference type="SMART" id="SM00044">
    <property type="entry name" value="CYCc"/>
    <property type="match status" value="1"/>
</dbReference>
<evidence type="ECO:0000256" key="1">
    <source>
        <dbReference type="ARBA" id="ARBA00001593"/>
    </source>
</evidence>
<protein>
    <recommendedName>
        <fullName evidence="4">Adenylate cyclase</fullName>
        <ecNumber evidence="3">4.6.1.1</ecNumber>
    </recommendedName>
    <alternativeName>
        <fullName evidence="14">ATP pyrophosphate-lyase</fullName>
    </alternativeName>
    <alternativeName>
        <fullName evidence="15">Adenylyl cyclase</fullName>
    </alternativeName>
</protein>
<evidence type="ECO:0000256" key="8">
    <source>
        <dbReference type="ARBA" id="ARBA00022840"/>
    </source>
</evidence>
<evidence type="ECO:0000256" key="2">
    <source>
        <dbReference type="ARBA" id="ARBA00004370"/>
    </source>
</evidence>
<keyword evidence="18" id="KW-0175">Coiled coil</keyword>
<comment type="similarity">
    <text evidence="17">Belongs to the adenylyl cyclase class-4/guanylyl cyclase family.</text>
</comment>
<evidence type="ECO:0000256" key="3">
    <source>
        <dbReference type="ARBA" id="ARBA00012201"/>
    </source>
</evidence>
<dbReference type="Gene3D" id="3.30.450.40">
    <property type="match status" value="2"/>
</dbReference>
<reference evidence="24" key="1">
    <citation type="submission" date="2016-09" db="EMBL/GenBank/DDBJ databases">
        <title>Draft genome of thermotolerant cyanobacterium Desertifilum sp. strain IPPAS B-1220.</title>
        <authorList>
            <person name="Sinetova M.A."/>
            <person name="Bolakhan K."/>
            <person name="Zayadan B.K."/>
            <person name="Mironov K.S."/>
            <person name="Ustinova V."/>
            <person name="Kupriyanova E.V."/>
            <person name="Sidorov R.A."/>
            <person name="Skrypnik A.N."/>
            <person name="Gogoleva N.E."/>
            <person name="Gogolev Y.V."/>
            <person name="Los D.A."/>
        </authorList>
    </citation>
    <scope>NUCLEOTIDE SEQUENCE [LARGE SCALE GENOMIC DNA]</scope>
    <source>
        <strain evidence="24">IPPAS B-1220</strain>
    </source>
</reference>
<evidence type="ECO:0000256" key="19">
    <source>
        <dbReference type="SAM" id="Phobius"/>
    </source>
</evidence>
<dbReference type="Gene3D" id="3.30.450.20">
    <property type="entry name" value="PAS domain"/>
    <property type="match status" value="3"/>
</dbReference>
<dbReference type="Pfam" id="PF13426">
    <property type="entry name" value="PAS_9"/>
    <property type="match status" value="1"/>
</dbReference>
<dbReference type="PANTHER" id="PTHR11920:SF335">
    <property type="entry name" value="GUANYLATE CYCLASE"/>
    <property type="match status" value="1"/>
</dbReference>
<comment type="subunit">
    <text evidence="16">Homodimer. Can also exist as monomer.</text>
</comment>
<evidence type="ECO:0000256" key="15">
    <source>
        <dbReference type="ARBA" id="ARBA00032637"/>
    </source>
</evidence>
<evidence type="ECO:0000313" key="24">
    <source>
        <dbReference type="EMBL" id="OEJ76481.1"/>
    </source>
</evidence>
<dbReference type="InterPro" id="IPR029787">
    <property type="entry name" value="Nucleotide_cyclase"/>
</dbReference>
<evidence type="ECO:0000256" key="16">
    <source>
        <dbReference type="ARBA" id="ARBA00064436"/>
    </source>
</evidence>
<dbReference type="GO" id="GO:0035556">
    <property type="term" value="P:intracellular signal transduction"/>
    <property type="evidence" value="ECO:0007669"/>
    <property type="project" value="InterPro"/>
</dbReference>
<dbReference type="SUPFAM" id="SSF55785">
    <property type="entry name" value="PYP-like sensor domain (PAS domain)"/>
    <property type="match status" value="2"/>
</dbReference>
<keyword evidence="8" id="KW-0067">ATP-binding</keyword>
<evidence type="ECO:0000256" key="13">
    <source>
        <dbReference type="ARBA" id="ARBA00023239"/>
    </source>
</evidence>
<evidence type="ECO:0000256" key="4">
    <source>
        <dbReference type="ARBA" id="ARBA00021420"/>
    </source>
</evidence>
<evidence type="ECO:0000256" key="9">
    <source>
        <dbReference type="ARBA" id="ARBA00022842"/>
    </source>
</evidence>
<dbReference type="InterPro" id="IPR018297">
    <property type="entry name" value="A/G_cyclase_CS"/>
</dbReference>
<dbReference type="SUPFAM" id="SSF55781">
    <property type="entry name" value="GAF domain-like"/>
    <property type="match status" value="2"/>
</dbReference>
<dbReference type="Pfam" id="PF08448">
    <property type="entry name" value="PAS_4"/>
    <property type="match status" value="1"/>
</dbReference>
<sequence length="1283" mass="145185">MIFNALSRRVTQISQTVSLRTLLAALFVLQVVIGVGVAEWLSFQNGQKAANQIARQWLTEVSERVESNLNTFLATPPLVNQLSANAIVRENLDVRNLRTLETLLWQNLLSFDAVNAIAFGNATGEYTALTRMVSPEGELTYTIERADADTNGQLIRETIDAQEQIFERINLATYYDTRQLPWFQAAIWARRPVWSPVFLKFNGTRIAPAIAAVQPVHRPNFTLQGVAAIFLNLQDISTFLQRLPLSQSGEIFILEPTGELIATSSEEDLLVREVRNTRRRFAAESQNPVIQTVANTIGNLQTLQTSRQLQFKLGRDRYFVQLTPYGDPRGLNWLVGVAVPESDFLGPLQTYKQTALQVALVAIAIAIIVGTLTASWIAQPIQQLSQAALLLPQGTHLSLPAVRTIEVRRLVKAFNQMARQLQQSFNELEVRVEERTAQLRDANQLLTSEVLERQRSEQTLRQTEAMNRSLLQAIPDLMMRVREDGIFLDFWPSKRIESVVETHLVVGKSVFEVLPKEVAQGRLEAVQRAIASGETQYHEYQIEFPGEIRYEESRIVPCGKDQALVMVRDITDRKHAEEALRLSEEKYSKAFLSSPEYVTMSTVCDGRYIEANDSFLQAFGYTRAEVIGQNALDLGIWVQPEHRLQMRQLLETQGFIRNVEANFRRKSGEVLIVLISAEIIELGREACVLAVMQDITERKQAEMALQYRLEIEHLVTTISANFINQPPEQVDEAIAIALQAISEFTQVDRSYVIAWSGETQLEASALRKTHQWQIPDSPLPQELANRWHESELDWALTQLKRLEILHIPQVAELPPEAKRFQECLQSQGIQSLIWVPMICESKNTGFLGFETVRSPHHWADEDRALLQIVAEILTNALTRKQAQEALQQFAQREALLNRLASAIRNSLDLEMILETAVHEMRQLLGGESRSNRAFFAWFRSNELQPYWEVVKESKTEGLRSFVGCYPFFITTENPEIFLENLSIYLNILRVNDISQIGDPVAQRFYQDLGFQALLSVSIHTHSGQIGSIGFVECDRTRTWSSSEMELLQAVADQLAIAISQAELYEEARSAQAQSERLLLNILPEAIAERLKQEEHNIADSFEEATVLFSDIVGFTQISARISPTELVKLLNEIFSTFDRLAEKHGLEKIKTIGDAYMVVGGIPNRQRDSAAAVAQMALDMQTAIQRFKQDNGEPFSIRIGINTGPVVAGVIGLRKFIYDLWGDTVNVASRMESQALPGSIQVTEIIYQRLRDRFHFEKRGTIPIKGRGEMVTYLLKGRLDSTY</sequence>
<feature type="domain" description="PAC" evidence="21">
    <location>
        <begin position="657"/>
        <end position="707"/>
    </location>
</feature>
<dbReference type="InterPro" id="IPR050401">
    <property type="entry name" value="Cyclic_nucleotide_synthase"/>
</dbReference>
<dbReference type="SMART" id="SM00086">
    <property type="entry name" value="PAC"/>
    <property type="match status" value="1"/>
</dbReference>
<evidence type="ECO:0000259" key="22">
    <source>
        <dbReference type="PROSITE" id="PS50125"/>
    </source>
</evidence>
<dbReference type="InterPro" id="IPR003660">
    <property type="entry name" value="HAMP_dom"/>
</dbReference>
<dbReference type="InterPro" id="IPR001610">
    <property type="entry name" value="PAC"/>
</dbReference>
<dbReference type="SMART" id="SM00091">
    <property type="entry name" value="PAS"/>
    <property type="match status" value="2"/>
</dbReference>
<dbReference type="FunFam" id="3.30.70.1230:FF:000033">
    <property type="entry name" value="Adenylate cyclase"/>
    <property type="match status" value="1"/>
</dbReference>
<evidence type="ECO:0000256" key="5">
    <source>
        <dbReference type="ARBA" id="ARBA00022692"/>
    </source>
</evidence>
<evidence type="ECO:0000256" key="11">
    <source>
        <dbReference type="ARBA" id="ARBA00022998"/>
    </source>
</evidence>
<comment type="subcellular location">
    <subcellularLocation>
        <location evidence="2">Membrane</location>
    </subcellularLocation>
</comment>
<dbReference type="SMART" id="SM00304">
    <property type="entry name" value="HAMP"/>
    <property type="match status" value="1"/>
</dbReference>
<keyword evidence="7" id="KW-0547">Nucleotide-binding</keyword>
<dbReference type="Gene3D" id="6.10.340.10">
    <property type="match status" value="1"/>
</dbReference>
<dbReference type="PROSITE" id="PS50112">
    <property type="entry name" value="PAS"/>
    <property type="match status" value="1"/>
</dbReference>
<dbReference type="PROSITE" id="PS50113">
    <property type="entry name" value="PAC"/>
    <property type="match status" value="1"/>
</dbReference>
<dbReference type="NCBIfam" id="TIGR00229">
    <property type="entry name" value="sensory_box"/>
    <property type="match status" value="2"/>
</dbReference>
<dbReference type="InterPro" id="IPR000014">
    <property type="entry name" value="PAS"/>
</dbReference>
<feature type="domain" description="HAMP" evidence="23">
    <location>
        <begin position="375"/>
        <end position="426"/>
    </location>
</feature>
<dbReference type="InterPro" id="IPR003018">
    <property type="entry name" value="GAF"/>
</dbReference>
<dbReference type="Gene3D" id="3.30.70.1230">
    <property type="entry name" value="Nucleotide cyclase"/>
    <property type="match status" value="1"/>
</dbReference>
<evidence type="ECO:0000259" key="23">
    <source>
        <dbReference type="PROSITE" id="PS50885"/>
    </source>
</evidence>
<dbReference type="GO" id="GO:0046872">
    <property type="term" value="F:metal ion binding"/>
    <property type="evidence" value="ECO:0007669"/>
    <property type="project" value="UniProtKB-KW"/>
</dbReference>
<dbReference type="CDD" id="cd07302">
    <property type="entry name" value="CHD"/>
    <property type="match status" value="1"/>
</dbReference>
<dbReference type="EC" id="4.6.1.1" evidence="3"/>
<keyword evidence="10 19" id="KW-1133">Transmembrane helix</keyword>
<organism evidence="24">
    <name type="scientific">Desertifilum tharense IPPAS B-1220</name>
    <dbReference type="NCBI Taxonomy" id="1781255"/>
    <lineage>
        <taxon>Bacteria</taxon>
        <taxon>Bacillati</taxon>
        <taxon>Cyanobacteriota</taxon>
        <taxon>Cyanophyceae</taxon>
        <taxon>Desertifilales</taxon>
        <taxon>Desertifilaceae</taxon>
        <taxon>Desertifilum</taxon>
    </lineage>
</organism>
<accession>A0A1E5QPD4</accession>
<dbReference type="PROSITE" id="PS50125">
    <property type="entry name" value="GUANYLATE_CYCLASE_2"/>
    <property type="match status" value="1"/>
</dbReference>
<comment type="catalytic activity">
    <reaction evidence="1">
        <text>ATP = 3',5'-cyclic AMP + diphosphate</text>
        <dbReference type="Rhea" id="RHEA:15389"/>
        <dbReference type="ChEBI" id="CHEBI:30616"/>
        <dbReference type="ChEBI" id="CHEBI:33019"/>
        <dbReference type="ChEBI" id="CHEBI:58165"/>
        <dbReference type="EC" id="4.6.1.1"/>
    </reaction>
</comment>
<dbReference type="CDD" id="cd06225">
    <property type="entry name" value="HAMP"/>
    <property type="match status" value="1"/>
</dbReference>
<dbReference type="GO" id="GO:0006171">
    <property type="term" value="P:cAMP biosynthetic process"/>
    <property type="evidence" value="ECO:0007669"/>
    <property type="project" value="UniProtKB-KW"/>
</dbReference>
<evidence type="ECO:0000256" key="12">
    <source>
        <dbReference type="ARBA" id="ARBA00023136"/>
    </source>
</evidence>
<dbReference type="GO" id="GO:0005524">
    <property type="term" value="F:ATP binding"/>
    <property type="evidence" value="ECO:0007669"/>
    <property type="project" value="UniProtKB-KW"/>
</dbReference>
<keyword evidence="5 19" id="KW-0812">Transmembrane</keyword>
<feature type="transmembrane region" description="Helical" evidence="19">
    <location>
        <begin position="22"/>
        <end position="43"/>
    </location>
</feature>
<dbReference type="SMART" id="SM00065">
    <property type="entry name" value="GAF"/>
    <property type="match status" value="2"/>
</dbReference>
<dbReference type="PROSITE" id="PS50885">
    <property type="entry name" value="HAMP"/>
    <property type="match status" value="1"/>
</dbReference>
<evidence type="ECO:0000256" key="17">
    <source>
        <dbReference type="RuleBase" id="RU000405"/>
    </source>
</evidence>
<feature type="domain" description="PAS" evidence="20">
    <location>
        <begin position="605"/>
        <end position="651"/>
    </location>
</feature>
<evidence type="ECO:0000256" key="14">
    <source>
        <dbReference type="ARBA" id="ARBA00032597"/>
    </source>
</evidence>
<dbReference type="GO" id="GO:0004016">
    <property type="term" value="F:adenylate cyclase activity"/>
    <property type="evidence" value="ECO:0007669"/>
    <property type="project" value="UniProtKB-EC"/>
</dbReference>
<dbReference type="GO" id="GO:0005886">
    <property type="term" value="C:plasma membrane"/>
    <property type="evidence" value="ECO:0007669"/>
    <property type="project" value="UniProtKB-ARBA"/>
</dbReference>
<dbReference type="InterPro" id="IPR001054">
    <property type="entry name" value="A/G_cyclase"/>
</dbReference>
<evidence type="ECO:0000259" key="21">
    <source>
        <dbReference type="PROSITE" id="PS50113"/>
    </source>
</evidence>
<evidence type="ECO:0000259" key="20">
    <source>
        <dbReference type="PROSITE" id="PS50112"/>
    </source>
</evidence>
<dbReference type="Pfam" id="PF00672">
    <property type="entry name" value="HAMP"/>
    <property type="match status" value="1"/>
</dbReference>
<feature type="coiled-coil region" evidence="18">
    <location>
        <begin position="411"/>
        <end position="445"/>
    </location>
</feature>
<dbReference type="SUPFAM" id="SSF55073">
    <property type="entry name" value="Nucleotide cyclase"/>
    <property type="match status" value="1"/>
</dbReference>
<proteinExistence type="inferred from homology"/>
<gene>
    <name evidence="24" type="ORF">BH720_03800</name>
</gene>
<dbReference type="CDD" id="cd00130">
    <property type="entry name" value="PAS"/>
    <property type="match status" value="1"/>
</dbReference>
<dbReference type="InterPro" id="IPR000700">
    <property type="entry name" value="PAS-assoc_C"/>
</dbReference>
<dbReference type="InterPro" id="IPR013656">
    <property type="entry name" value="PAS_4"/>
</dbReference>
<keyword evidence="12 19" id="KW-0472">Membrane</keyword>
<keyword evidence="11" id="KW-0115">cAMP biosynthesis</keyword>
<keyword evidence="13 17" id="KW-0456">Lyase</keyword>
<dbReference type="InterPro" id="IPR029016">
    <property type="entry name" value="GAF-like_dom_sf"/>
</dbReference>
<dbReference type="InterPro" id="IPR035965">
    <property type="entry name" value="PAS-like_dom_sf"/>
</dbReference>
<dbReference type="EMBL" id="MJGC01000037">
    <property type="protein sequence ID" value="OEJ76481.1"/>
    <property type="molecule type" value="Genomic_DNA"/>
</dbReference>